<dbReference type="GO" id="GO:0016747">
    <property type="term" value="F:acyltransferase activity, transferring groups other than amino-acyl groups"/>
    <property type="evidence" value="ECO:0007669"/>
    <property type="project" value="InterPro"/>
</dbReference>
<dbReference type="Pfam" id="PF00583">
    <property type="entry name" value="Acetyltransf_1"/>
    <property type="match status" value="1"/>
</dbReference>
<proteinExistence type="predicted"/>
<organism evidence="2">
    <name type="scientific">Pithovirus LCPAC304</name>
    <dbReference type="NCBI Taxonomy" id="2506594"/>
    <lineage>
        <taxon>Viruses</taxon>
        <taxon>Pithoviruses</taxon>
    </lineage>
</organism>
<dbReference type="SUPFAM" id="SSF55729">
    <property type="entry name" value="Acyl-CoA N-acyltransferases (Nat)"/>
    <property type="match status" value="1"/>
</dbReference>
<keyword evidence="2" id="KW-0808">Transferase</keyword>
<accession>A0A481Z7W8</accession>
<dbReference type="Gene3D" id="3.40.630.30">
    <property type="match status" value="1"/>
</dbReference>
<reference evidence="2" key="1">
    <citation type="journal article" date="2019" name="MBio">
        <title>Virus Genomes from Deep Sea Sediments Expand the Ocean Megavirome and Support Independent Origins of Viral Gigantism.</title>
        <authorList>
            <person name="Backstrom D."/>
            <person name="Yutin N."/>
            <person name="Jorgensen S.L."/>
            <person name="Dharamshi J."/>
            <person name="Homa F."/>
            <person name="Zaremba-Niedwiedzka K."/>
            <person name="Spang A."/>
            <person name="Wolf Y.I."/>
            <person name="Koonin E.V."/>
            <person name="Ettema T.J."/>
        </authorList>
    </citation>
    <scope>NUCLEOTIDE SEQUENCE</scope>
</reference>
<sequence length="136" mass="15808">MEELGYDVYGGEHNPNVEEFTCSEHPNIRCYYFFPDILNQPFVVYYTDDGQAAGSITAGLGDISIMIDPKYHKRGIGSLLLQHYIDFVKKRPIRLSTLETNTAMRRLAEKFGFYVVEERESIYYDDAKELVYQLDE</sequence>
<evidence type="ECO:0000259" key="1">
    <source>
        <dbReference type="PROSITE" id="PS51186"/>
    </source>
</evidence>
<evidence type="ECO:0000313" key="2">
    <source>
        <dbReference type="EMBL" id="QBK91984.1"/>
    </source>
</evidence>
<gene>
    <name evidence="2" type="ORF">LCPAC304_03270</name>
</gene>
<protein>
    <submittedName>
        <fullName evidence="2">Acetyltransferase (GNAT) family protein</fullName>
    </submittedName>
</protein>
<dbReference type="InterPro" id="IPR000182">
    <property type="entry name" value="GNAT_dom"/>
</dbReference>
<dbReference type="CDD" id="cd04301">
    <property type="entry name" value="NAT_SF"/>
    <property type="match status" value="1"/>
</dbReference>
<name>A0A481Z7W8_9VIRU</name>
<feature type="domain" description="N-acetyltransferase" evidence="1">
    <location>
        <begin position="1"/>
        <end position="135"/>
    </location>
</feature>
<dbReference type="InterPro" id="IPR016181">
    <property type="entry name" value="Acyl_CoA_acyltransferase"/>
</dbReference>
<dbReference type="PROSITE" id="PS51186">
    <property type="entry name" value="GNAT"/>
    <property type="match status" value="1"/>
</dbReference>
<dbReference type="EMBL" id="MK500566">
    <property type="protein sequence ID" value="QBK91984.1"/>
    <property type="molecule type" value="Genomic_DNA"/>
</dbReference>